<name>A0A3P7JML0_STRVU</name>
<feature type="non-terminal residue" evidence="1">
    <location>
        <position position="157"/>
    </location>
</feature>
<proteinExistence type="predicted"/>
<keyword evidence="2" id="KW-1185">Reference proteome</keyword>
<evidence type="ECO:0000313" key="1">
    <source>
        <dbReference type="EMBL" id="VDM81209.1"/>
    </source>
</evidence>
<dbReference type="AlphaFoldDB" id="A0A3P7JML0"/>
<dbReference type="EMBL" id="UYYB01111826">
    <property type="protein sequence ID" value="VDM81209.1"/>
    <property type="molecule type" value="Genomic_DNA"/>
</dbReference>
<organism evidence="1 2">
    <name type="scientific">Strongylus vulgaris</name>
    <name type="common">Blood worm</name>
    <dbReference type="NCBI Taxonomy" id="40348"/>
    <lineage>
        <taxon>Eukaryota</taxon>
        <taxon>Metazoa</taxon>
        <taxon>Ecdysozoa</taxon>
        <taxon>Nematoda</taxon>
        <taxon>Chromadorea</taxon>
        <taxon>Rhabditida</taxon>
        <taxon>Rhabditina</taxon>
        <taxon>Rhabditomorpha</taxon>
        <taxon>Strongyloidea</taxon>
        <taxon>Strongylidae</taxon>
        <taxon>Strongylus</taxon>
    </lineage>
</organism>
<dbReference type="OrthoDB" id="10031169at2759"/>
<gene>
    <name evidence="1" type="ORF">SVUK_LOCUS16207</name>
</gene>
<accession>A0A3P7JML0</accession>
<reference evidence="1 2" key="1">
    <citation type="submission" date="2018-11" db="EMBL/GenBank/DDBJ databases">
        <authorList>
            <consortium name="Pathogen Informatics"/>
        </authorList>
    </citation>
    <scope>NUCLEOTIDE SEQUENCE [LARGE SCALE GENOMIC DNA]</scope>
</reference>
<evidence type="ECO:0000313" key="2">
    <source>
        <dbReference type="Proteomes" id="UP000270094"/>
    </source>
</evidence>
<dbReference type="InterPro" id="IPR042097">
    <property type="entry name" value="Aminopeptidase_N-like_N_sf"/>
</dbReference>
<dbReference type="Gene3D" id="2.60.40.1730">
    <property type="entry name" value="tricorn interacting facor f3 domain"/>
    <property type="match status" value="1"/>
</dbReference>
<dbReference type="Proteomes" id="UP000270094">
    <property type="component" value="Unassembled WGS sequence"/>
</dbReference>
<sequence>MYEEDEPMIGPTTDELRLPANVEPIWYNLTLKTYLPGVSAIADEKNLTTDGNIMIKLNVRSNTVTITLNAKNLTFPTDASKVRILTENFTPEEESPEELINITVAKTVIVPAIVKPKLPELQPHGVIVNDILYNATLEKVVLVLDKPLESGEQVIVQ</sequence>
<dbReference type="SUPFAM" id="SSF63737">
    <property type="entry name" value="Leukotriene A4 hydrolase N-terminal domain"/>
    <property type="match status" value="1"/>
</dbReference>
<protein>
    <submittedName>
        <fullName evidence="1">Uncharacterized protein</fullName>
    </submittedName>
</protein>